<proteinExistence type="predicted"/>
<comment type="caution">
    <text evidence="2">The sequence shown here is derived from an EMBL/GenBank/DDBJ whole genome shotgun (WGS) entry which is preliminary data.</text>
</comment>
<accession>A0AAE0KHF4</accession>
<feature type="compositionally biased region" description="Low complexity" evidence="1">
    <location>
        <begin position="1"/>
        <end position="14"/>
    </location>
</feature>
<evidence type="ECO:0000256" key="1">
    <source>
        <dbReference type="SAM" id="MobiDB-lite"/>
    </source>
</evidence>
<feature type="region of interest" description="Disordered" evidence="1">
    <location>
        <begin position="1"/>
        <end position="37"/>
    </location>
</feature>
<dbReference type="EMBL" id="JAULSN010000003">
    <property type="protein sequence ID" value="KAK3376270.1"/>
    <property type="molecule type" value="Genomic_DNA"/>
</dbReference>
<gene>
    <name evidence="2" type="ORF">B0T24DRAFT_549857</name>
</gene>
<reference evidence="2" key="2">
    <citation type="submission" date="2023-06" db="EMBL/GenBank/DDBJ databases">
        <authorList>
            <consortium name="Lawrence Berkeley National Laboratory"/>
            <person name="Haridas S."/>
            <person name="Hensen N."/>
            <person name="Bonometti L."/>
            <person name="Westerberg I."/>
            <person name="Brannstrom I.O."/>
            <person name="Guillou S."/>
            <person name="Cros-Aarteil S."/>
            <person name="Calhoun S."/>
            <person name="Kuo A."/>
            <person name="Mondo S."/>
            <person name="Pangilinan J."/>
            <person name="Riley R."/>
            <person name="Labutti K."/>
            <person name="Andreopoulos B."/>
            <person name="Lipzen A."/>
            <person name="Chen C."/>
            <person name="Yanf M."/>
            <person name="Daum C."/>
            <person name="Ng V."/>
            <person name="Clum A."/>
            <person name="Steindorff A."/>
            <person name="Ohm R."/>
            <person name="Martin F."/>
            <person name="Silar P."/>
            <person name="Natvig D."/>
            <person name="Lalanne C."/>
            <person name="Gautier V."/>
            <person name="Ament-Velasquez S.L."/>
            <person name="Kruys A."/>
            <person name="Hutchinson M.I."/>
            <person name="Powell A.J."/>
            <person name="Barry K."/>
            <person name="Miller A.N."/>
            <person name="Grigoriev I.V."/>
            <person name="Debuchy R."/>
            <person name="Gladieux P."/>
            <person name="Thoren M.H."/>
            <person name="Johannesson H."/>
        </authorList>
    </citation>
    <scope>NUCLEOTIDE SEQUENCE</scope>
    <source>
        <strain evidence="2">CBS 958.72</strain>
    </source>
</reference>
<evidence type="ECO:0000313" key="2">
    <source>
        <dbReference type="EMBL" id="KAK3376270.1"/>
    </source>
</evidence>
<reference evidence="2" key="1">
    <citation type="journal article" date="2023" name="Mol. Phylogenet. Evol.">
        <title>Genome-scale phylogeny and comparative genomics of the fungal order Sordariales.</title>
        <authorList>
            <person name="Hensen N."/>
            <person name="Bonometti L."/>
            <person name="Westerberg I."/>
            <person name="Brannstrom I.O."/>
            <person name="Guillou S."/>
            <person name="Cros-Aarteil S."/>
            <person name="Calhoun S."/>
            <person name="Haridas S."/>
            <person name="Kuo A."/>
            <person name="Mondo S."/>
            <person name="Pangilinan J."/>
            <person name="Riley R."/>
            <person name="LaButti K."/>
            <person name="Andreopoulos B."/>
            <person name="Lipzen A."/>
            <person name="Chen C."/>
            <person name="Yan M."/>
            <person name="Daum C."/>
            <person name="Ng V."/>
            <person name="Clum A."/>
            <person name="Steindorff A."/>
            <person name="Ohm R.A."/>
            <person name="Martin F."/>
            <person name="Silar P."/>
            <person name="Natvig D.O."/>
            <person name="Lalanne C."/>
            <person name="Gautier V."/>
            <person name="Ament-Velasquez S.L."/>
            <person name="Kruys A."/>
            <person name="Hutchinson M.I."/>
            <person name="Powell A.J."/>
            <person name="Barry K."/>
            <person name="Miller A.N."/>
            <person name="Grigoriev I.V."/>
            <person name="Debuchy R."/>
            <person name="Gladieux P."/>
            <person name="Hiltunen Thoren M."/>
            <person name="Johannesson H."/>
        </authorList>
    </citation>
    <scope>NUCLEOTIDE SEQUENCE</scope>
    <source>
        <strain evidence="2">CBS 958.72</strain>
    </source>
</reference>
<dbReference type="AlphaFoldDB" id="A0AAE0KHF4"/>
<keyword evidence="3" id="KW-1185">Reference proteome</keyword>
<organism evidence="2 3">
    <name type="scientific">Lasiosphaeria ovina</name>
    <dbReference type="NCBI Taxonomy" id="92902"/>
    <lineage>
        <taxon>Eukaryota</taxon>
        <taxon>Fungi</taxon>
        <taxon>Dikarya</taxon>
        <taxon>Ascomycota</taxon>
        <taxon>Pezizomycotina</taxon>
        <taxon>Sordariomycetes</taxon>
        <taxon>Sordariomycetidae</taxon>
        <taxon>Sordariales</taxon>
        <taxon>Lasiosphaeriaceae</taxon>
        <taxon>Lasiosphaeria</taxon>
    </lineage>
</organism>
<protein>
    <submittedName>
        <fullName evidence="2">Uncharacterized protein</fullName>
    </submittedName>
</protein>
<name>A0AAE0KHF4_9PEZI</name>
<evidence type="ECO:0000313" key="3">
    <source>
        <dbReference type="Proteomes" id="UP001287356"/>
    </source>
</evidence>
<sequence length="402" mass="43935">MPPKRSSQSGSSAAKRSRPSTEGTASEPEAAEVARDRRWAKVSSSANIHASYYMMTQNPLNAYTYVIMCQAPFNTGAEDEDEEDGGEEQGPDGRVRCDGGKKCLCDKLAADHPEQPWKITRAGKRRFVDSRTHCDLRNPDIFEAYTFNDHEGYGVIETFQNLFLDFEAAAGNYKEQWAICEGLAFFLPTDYAMPATGIDDGDLADATFQLLGRMLMSTLAHLEREGLLAKDSEILNLGTVMGLFMMVASDMRDYGLLESDKAEALGPAKDKKRWVPSAFDNQILAYARKYDIALAGPPNMVGYIANANADVNLPVPASNTGPAADPFGFAKALKAYKTRGNPAAFILQMRRAEKCKSKIGGDISDLTSWKSAERAKVAFRKKDPLGPKEIAAVARGDIISIG</sequence>
<dbReference type="Proteomes" id="UP001287356">
    <property type="component" value="Unassembled WGS sequence"/>
</dbReference>